<name>A0AAV9CLU9_ACOCL</name>
<dbReference type="PRINTS" id="PR01225">
    <property type="entry name" value="EXPANSNFAMLY"/>
</dbReference>
<reference evidence="3" key="1">
    <citation type="journal article" date="2023" name="Nat. Commun.">
        <title>Diploid and tetraploid genomes of Acorus and the evolution of monocots.</title>
        <authorList>
            <person name="Ma L."/>
            <person name="Liu K.W."/>
            <person name="Li Z."/>
            <person name="Hsiao Y.Y."/>
            <person name="Qi Y."/>
            <person name="Fu T."/>
            <person name="Tang G.D."/>
            <person name="Zhang D."/>
            <person name="Sun W.H."/>
            <person name="Liu D.K."/>
            <person name="Li Y."/>
            <person name="Chen G.Z."/>
            <person name="Liu X.D."/>
            <person name="Liao X.Y."/>
            <person name="Jiang Y.T."/>
            <person name="Yu X."/>
            <person name="Hao Y."/>
            <person name="Huang J."/>
            <person name="Zhao X.W."/>
            <person name="Ke S."/>
            <person name="Chen Y.Y."/>
            <person name="Wu W.L."/>
            <person name="Hsu J.L."/>
            <person name="Lin Y.F."/>
            <person name="Huang M.D."/>
            <person name="Li C.Y."/>
            <person name="Huang L."/>
            <person name="Wang Z.W."/>
            <person name="Zhao X."/>
            <person name="Zhong W.Y."/>
            <person name="Peng D.H."/>
            <person name="Ahmad S."/>
            <person name="Lan S."/>
            <person name="Zhang J.S."/>
            <person name="Tsai W.C."/>
            <person name="Van de Peer Y."/>
            <person name="Liu Z.J."/>
        </authorList>
    </citation>
    <scope>NUCLEOTIDE SEQUENCE</scope>
    <source>
        <strain evidence="3">CP</strain>
    </source>
</reference>
<organism evidence="3 4">
    <name type="scientific">Acorus calamus</name>
    <name type="common">Sweet flag</name>
    <dbReference type="NCBI Taxonomy" id="4465"/>
    <lineage>
        <taxon>Eukaryota</taxon>
        <taxon>Viridiplantae</taxon>
        <taxon>Streptophyta</taxon>
        <taxon>Embryophyta</taxon>
        <taxon>Tracheophyta</taxon>
        <taxon>Spermatophyta</taxon>
        <taxon>Magnoliopsida</taxon>
        <taxon>Liliopsida</taxon>
        <taxon>Acoraceae</taxon>
        <taxon>Acorus</taxon>
    </lineage>
</organism>
<evidence type="ECO:0000313" key="3">
    <source>
        <dbReference type="EMBL" id="KAK1289574.1"/>
    </source>
</evidence>
<keyword evidence="1" id="KW-0472">Membrane</keyword>
<sequence>MRKPSTNLKIPNISFYTYFYILFASTTILIGSGPSHVDQTLSKWSPARATYYTPLDPWGAFGGTCGHGDLVKARYGMATATFSEALFKRGVACGGCFEIPCVENVRPVAFNNTLLSLSLSLSLNLV</sequence>
<dbReference type="Proteomes" id="UP001180020">
    <property type="component" value="Unassembled WGS sequence"/>
</dbReference>
<dbReference type="SUPFAM" id="SSF50685">
    <property type="entry name" value="Barwin-like endoglucanases"/>
    <property type="match status" value="1"/>
</dbReference>
<dbReference type="PROSITE" id="PS50842">
    <property type="entry name" value="EXPANSIN_EG45"/>
    <property type="match status" value="1"/>
</dbReference>
<dbReference type="EMBL" id="JAUJYO010000018">
    <property type="protein sequence ID" value="KAK1289574.1"/>
    <property type="molecule type" value="Genomic_DNA"/>
</dbReference>
<feature type="domain" description="Expansin-like EG45" evidence="2">
    <location>
        <begin position="62"/>
        <end position="126"/>
    </location>
</feature>
<evidence type="ECO:0000256" key="1">
    <source>
        <dbReference type="SAM" id="Phobius"/>
    </source>
</evidence>
<protein>
    <submittedName>
        <fullName evidence="3">Expansin-A10</fullName>
    </submittedName>
</protein>
<dbReference type="InterPro" id="IPR002963">
    <property type="entry name" value="Expansin"/>
</dbReference>
<dbReference type="InterPro" id="IPR007118">
    <property type="entry name" value="Expan_Lol_pI"/>
</dbReference>
<accession>A0AAV9CLU9</accession>
<gene>
    <name evidence="3" type="primary">EXPA10</name>
    <name evidence="3" type="ORF">QJS10_CPB18g00895</name>
</gene>
<dbReference type="InterPro" id="IPR036908">
    <property type="entry name" value="RlpA-like_sf"/>
</dbReference>
<dbReference type="AlphaFoldDB" id="A0AAV9CLU9"/>
<dbReference type="GO" id="GO:0005576">
    <property type="term" value="C:extracellular region"/>
    <property type="evidence" value="ECO:0007669"/>
    <property type="project" value="InterPro"/>
</dbReference>
<evidence type="ECO:0000313" key="4">
    <source>
        <dbReference type="Proteomes" id="UP001180020"/>
    </source>
</evidence>
<proteinExistence type="predicted"/>
<comment type="caution">
    <text evidence="3">The sequence shown here is derived from an EMBL/GenBank/DDBJ whole genome shotgun (WGS) entry which is preliminary data.</text>
</comment>
<reference evidence="3" key="2">
    <citation type="submission" date="2023-06" db="EMBL/GenBank/DDBJ databases">
        <authorList>
            <person name="Ma L."/>
            <person name="Liu K.-W."/>
            <person name="Li Z."/>
            <person name="Hsiao Y.-Y."/>
            <person name="Qi Y."/>
            <person name="Fu T."/>
            <person name="Tang G."/>
            <person name="Zhang D."/>
            <person name="Sun W.-H."/>
            <person name="Liu D.-K."/>
            <person name="Li Y."/>
            <person name="Chen G.-Z."/>
            <person name="Liu X.-D."/>
            <person name="Liao X.-Y."/>
            <person name="Jiang Y.-T."/>
            <person name="Yu X."/>
            <person name="Hao Y."/>
            <person name="Huang J."/>
            <person name="Zhao X.-W."/>
            <person name="Ke S."/>
            <person name="Chen Y.-Y."/>
            <person name="Wu W.-L."/>
            <person name="Hsu J.-L."/>
            <person name="Lin Y.-F."/>
            <person name="Huang M.-D."/>
            <person name="Li C.-Y."/>
            <person name="Huang L."/>
            <person name="Wang Z.-W."/>
            <person name="Zhao X."/>
            <person name="Zhong W.-Y."/>
            <person name="Peng D.-H."/>
            <person name="Ahmad S."/>
            <person name="Lan S."/>
            <person name="Zhang J.-S."/>
            <person name="Tsai W.-C."/>
            <person name="Van De Peer Y."/>
            <person name="Liu Z.-J."/>
        </authorList>
    </citation>
    <scope>NUCLEOTIDE SEQUENCE</scope>
    <source>
        <strain evidence="3">CP</strain>
        <tissue evidence="3">Leaves</tissue>
    </source>
</reference>
<feature type="transmembrane region" description="Helical" evidence="1">
    <location>
        <begin position="12"/>
        <end position="33"/>
    </location>
</feature>
<keyword evidence="1" id="KW-1133">Transmembrane helix</keyword>
<keyword evidence="1" id="KW-0812">Transmembrane</keyword>
<keyword evidence="4" id="KW-1185">Reference proteome</keyword>
<dbReference type="PANTHER" id="PTHR31867">
    <property type="entry name" value="EXPANSIN-A15"/>
    <property type="match status" value="1"/>
</dbReference>
<dbReference type="InterPro" id="IPR007112">
    <property type="entry name" value="Expansin/allergen_DPBB_dom"/>
</dbReference>
<dbReference type="GO" id="GO:0009664">
    <property type="term" value="P:plant-type cell wall organization"/>
    <property type="evidence" value="ECO:0007669"/>
    <property type="project" value="InterPro"/>
</dbReference>
<evidence type="ECO:0000259" key="2">
    <source>
        <dbReference type="PROSITE" id="PS50842"/>
    </source>
</evidence>
<dbReference type="Gene3D" id="2.40.40.10">
    <property type="entry name" value="RlpA-like domain"/>
    <property type="match status" value="1"/>
</dbReference>